<proteinExistence type="predicted"/>
<protein>
    <submittedName>
        <fullName evidence="2">Ectoine hydroxylase-related dioxygenase (Phytanoyl-CoA dioxygenase family)</fullName>
    </submittedName>
</protein>
<dbReference type="PANTHER" id="PTHR20883:SF48">
    <property type="entry name" value="ECTOINE DIOXYGENASE"/>
    <property type="match status" value="1"/>
</dbReference>
<dbReference type="RefSeq" id="WP_183309704.1">
    <property type="nucleotide sequence ID" value="NZ_JACIEW010000001.1"/>
</dbReference>
<sequence length="284" mass="31309">MDAGLAPGAACTDLERYLFDLNGYLVIPAALSPEELADCNDTLDQHQDFVGDGWDGHVRLFNRPDRQEGLILQQVYEAGPAWERLIDHPSWFAKAVHFIGADDPENFDGHHGPAFIDECFASVRGPGQALRLHSGGHVGTIRTQYRFHAGRFHCGQVNVLIALNDIGPGDGATMVIPGSHKSNLRHPQTVALDKRDEQTSVDGIAGAVEVHLKAGDALMFVDAIMHGSARRTNPGQRRMTVYRYGPSWGYFRHDMVPSQELLARLTPEQRRIVMPHKLPVAANA</sequence>
<dbReference type="Proteomes" id="UP000547011">
    <property type="component" value="Unassembled WGS sequence"/>
</dbReference>
<evidence type="ECO:0000313" key="2">
    <source>
        <dbReference type="EMBL" id="MBB4050961.1"/>
    </source>
</evidence>
<keyword evidence="3" id="KW-1185">Reference proteome</keyword>
<organism evidence="2 3">
    <name type="scientific">Devosia subaequoris</name>
    <dbReference type="NCBI Taxonomy" id="395930"/>
    <lineage>
        <taxon>Bacteria</taxon>
        <taxon>Pseudomonadati</taxon>
        <taxon>Pseudomonadota</taxon>
        <taxon>Alphaproteobacteria</taxon>
        <taxon>Hyphomicrobiales</taxon>
        <taxon>Devosiaceae</taxon>
        <taxon>Devosia</taxon>
    </lineage>
</organism>
<dbReference type="Gene3D" id="2.60.120.620">
    <property type="entry name" value="q2cbj1_9rhob like domain"/>
    <property type="match status" value="1"/>
</dbReference>
<keyword evidence="2" id="KW-0223">Dioxygenase</keyword>
<dbReference type="AlphaFoldDB" id="A0A7W6IKY4"/>
<evidence type="ECO:0000256" key="1">
    <source>
        <dbReference type="ARBA" id="ARBA00001954"/>
    </source>
</evidence>
<dbReference type="GO" id="GO:0016706">
    <property type="term" value="F:2-oxoglutarate-dependent dioxygenase activity"/>
    <property type="evidence" value="ECO:0007669"/>
    <property type="project" value="UniProtKB-ARBA"/>
</dbReference>
<evidence type="ECO:0000313" key="3">
    <source>
        <dbReference type="Proteomes" id="UP000547011"/>
    </source>
</evidence>
<comment type="caution">
    <text evidence="2">The sequence shown here is derived from an EMBL/GenBank/DDBJ whole genome shotgun (WGS) entry which is preliminary data.</text>
</comment>
<dbReference type="SUPFAM" id="SSF51197">
    <property type="entry name" value="Clavaminate synthase-like"/>
    <property type="match status" value="1"/>
</dbReference>
<dbReference type="GO" id="GO:0005506">
    <property type="term" value="F:iron ion binding"/>
    <property type="evidence" value="ECO:0007669"/>
    <property type="project" value="UniProtKB-ARBA"/>
</dbReference>
<dbReference type="EMBL" id="JACIEW010000001">
    <property type="protein sequence ID" value="MBB4050961.1"/>
    <property type="molecule type" value="Genomic_DNA"/>
</dbReference>
<gene>
    <name evidence="2" type="ORF">GGR20_000579</name>
</gene>
<name>A0A7W6IKY4_9HYPH</name>
<accession>A0A7W6IKY4</accession>
<dbReference type="Pfam" id="PF05721">
    <property type="entry name" value="PhyH"/>
    <property type="match status" value="1"/>
</dbReference>
<dbReference type="PANTHER" id="PTHR20883">
    <property type="entry name" value="PHYTANOYL-COA DIOXYGENASE DOMAIN CONTAINING 1"/>
    <property type="match status" value="1"/>
</dbReference>
<reference evidence="2 3" key="1">
    <citation type="submission" date="2020-08" db="EMBL/GenBank/DDBJ databases">
        <title>Genomic Encyclopedia of Type Strains, Phase IV (KMG-IV): sequencing the most valuable type-strain genomes for metagenomic binning, comparative biology and taxonomic classification.</title>
        <authorList>
            <person name="Goeker M."/>
        </authorList>
    </citation>
    <scope>NUCLEOTIDE SEQUENCE [LARGE SCALE GENOMIC DNA]</scope>
    <source>
        <strain evidence="2 3">DSM 23447</strain>
    </source>
</reference>
<keyword evidence="2" id="KW-0560">Oxidoreductase</keyword>
<comment type="cofactor">
    <cofactor evidence="1">
        <name>Fe(2+)</name>
        <dbReference type="ChEBI" id="CHEBI:29033"/>
    </cofactor>
</comment>
<dbReference type="InterPro" id="IPR008775">
    <property type="entry name" value="Phytyl_CoA_dOase-like"/>
</dbReference>